<dbReference type="RefSeq" id="WP_188935416.1">
    <property type="nucleotide sequence ID" value="NZ_BMIA01000003.1"/>
</dbReference>
<dbReference type="Gene3D" id="3.40.50.300">
    <property type="entry name" value="P-loop containing nucleotide triphosphate hydrolases"/>
    <property type="match status" value="1"/>
</dbReference>
<organism evidence="2 3">
    <name type="scientific">Dyadobacter endophyticus</name>
    <dbReference type="NCBI Taxonomy" id="1749036"/>
    <lineage>
        <taxon>Bacteria</taxon>
        <taxon>Pseudomonadati</taxon>
        <taxon>Bacteroidota</taxon>
        <taxon>Cytophagia</taxon>
        <taxon>Cytophagales</taxon>
        <taxon>Spirosomataceae</taxon>
        <taxon>Dyadobacter</taxon>
    </lineage>
</organism>
<evidence type="ECO:0000259" key="1">
    <source>
        <dbReference type="Pfam" id="PF04466"/>
    </source>
</evidence>
<protein>
    <recommendedName>
        <fullName evidence="1">Phage terminase large subunit N-terminal domain-containing protein</fullName>
    </recommendedName>
</protein>
<dbReference type="Gene3D" id="3.30.420.280">
    <property type="match status" value="1"/>
</dbReference>
<feature type="domain" description="Phage terminase large subunit N-terminal" evidence="1">
    <location>
        <begin position="35"/>
        <end position="250"/>
    </location>
</feature>
<comment type="caution">
    <text evidence="2">The sequence shown here is derived from an EMBL/GenBank/DDBJ whole genome shotgun (WGS) entry which is preliminary data.</text>
</comment>
<dbReference type="InterPro" id="IPR052380">
    <property type="entry name" value="Viral_DNA_packaging_terminase"/>
</dbReference>
<accession>A0ABQ1YY05</accession>
<dbReference type="PANTHER" id="PTHR39184">
    <property type="match status" value="1"/>
</dbReference>
<reference evidence="3" key="1">
    <citation type="journal article" date="2019" name="Int. J. Syst. Evol. Microbiol.">
        <title>The Global Catalogue of Microorganisms (GCM) 10K type strain sequencing project: providing services to taxonomists for standard genome sequencing and annotation.</title>
        <authorList>
            <consortium name="The Broad Institute Genomics Platform"/>
            <consortium name="The Broad Institute Genome Sequencing Center for Infectious Disease"/>
            <person name="Wu L."/>
            <person name="Ma J."/>
        </authorList>
    </citation>
    <scope>NUCLEOTIDE SEQUENCE [LARGE SCALE GENOMIC DNA]</scope>
    <source>
        <strain evidence="3">CGMCC 1.15288</strain>
    </source>
</reference>
<keyword evidence="3" id="KW-1185">Reference proteome</keyword>
<name>A0ABQ1YY05_9BACT</name>
<sequence>MMSTNEKVRFKKNWFNPLYFVIRELLKEGISEFYIYGGKSSSKTVTVCQLIAVECLLRLQNALIFRKEGTLIKTTVKPSMKLAIDMARLQNGYKPMDFMFRSVNGNEIVFRGLDDDEKAKGIEGYSYVLFDELNHFTYEEYEQLILSFRGEVAKAFFGTWNPVSENSWVKKDLIDKDEWFDTDYQLPSKHSFVKINKTRNRALIKTIYEDNYWTVGSPCGTFGYRDEKTLAKYERLKLFDDDQYQINVLGNWGVIKAGNPYLLHLKRSLNARKLELNEEEGVIFSFDFNVKNSVTVWQKWTDEEDQWQVRCLREIRIGGTEETDLEAICEILASDYGEYQISFSGDSSGNNKSALTKGNAEAFKLVYGYLKKHGCEFLTYNKLVSNPRRKKCRFVMNAITKELGANFQIDEDCTEFWADIISVPLDAEGDMDKKFCDDNDIGHLLDTGRYFVWVYCWDVWLDVKKGISVPKEFEGDDNNAKNNAY</sequence>
<dbReference type="InterPro" id="IPR035412">
    <property type="entry name" value="Terminase_L_N"/>
</dbReference>
<dbReference type="PANTHER" id="PTHR39184:SF1">
    <property type="entry name" value="PBSX PHAGE TERMINASE LARGE SUBUNIT"/>
    <property type="match status" value="1"/>
</dbReference>
<dbReference type="Pfam" id="PF04466">
    <property type="entry name" value="Terminase_3"/>
    <property type="match status" value="1"/>
</dbReference>
<evidence type="ECO:0000313" key="3">
    <source>
        <dbReference type="Proteomes" id="UP000600214"/>
    </source>
</evidence>
<dbReference type="Proteomes" id="UP000600214">
    <property type="component" value="Unassembled WGS sequence"/>
</dbReference>
<dbReference type="EMBL" id="BMIA01000003">
    <property type="protein sequence ID" value="GGH42977.1"/>
    <property type="molecule type" value="Genomic_DNA"/>
</dbReference>
<dbReference type="InterPro" id="IPR027417">
    <property type="entry name" value="P-loop_NTPase"/>
</dbReference>
<evidence type="ECO:0000313" key="2">
    <source>
        <dbReference type="EMBL" id="GGH42977.1"/>
    </source>
</evidence>
<proteinExistence type="predicted"/>
<gene>
    <name evidence="2" type="ORF">GCM10007423_40010</name>
</gene>